<dbReference type="PANTHER" id="PTHR43760:SF1">
    <property type="entry name" value="ENDORIBONUCLEASE L-PSP_CHORISMATE MUTASE-LIKE DOMAIN-CONTAINING PROTEIN"/>
    <property type="match status" value="1"/>
</dbReference>
<dbReference type="Proteomes" id="UP001431221">
    <property type="component" value="Unassembled WGS sequence"/>
</dbReference>
<proteinExistence type="predicted"/>
<reference evidence="2" key="1">
    <citation type="submission" date="2022-04" db="EMBL/GenBank/DDBJ databases">
        <title>Roseibium sp. CAU 1639 isolated from mud.</title>
        <authorList>
            <person name="Kim W."/>
        </authorList>
    </citation>
    <scope>NUCLEOTIDE SEQUENCE</scope>
    <source>
        <strain evidence="2">CAU 1639</strain>
    </source>
</reference>
<dbReference type="SUPFAM" id="SSF55298">
    <property type="entry name" value="YjgF-like"/>
    <property type="match status" value="1"/>
</dbReference>
<sequence length="157" mass="16936">MQDASCPVESRLNALALYLPNDPQPNGRYKTWTQHNGLFTTSGQLSRVDGDVIRGHLGPDDPIDDARRAAQVCMLRCLALIKLARGTLDCIEQVATVTGYVNAASGFTQHSKVIDAASEILLELYGDRGRHVRTAIGASSLPDGGLVELQLTAYLTD</sequence>
<feature type="domain" description="Endoribonuclease L-PSP/chorismate mutase-like" evidence="1">
    <location>
        <begin position="9"/>
        <end position="147"/>
    </location>
</feature>
<dbReference type="CDD" id="cd02199">
    <property type="entry name" value="YjgF_YER057c_UK114_like_1"/>
    <property type="match status" value="1"/>
</dbReference>
<evidence type="ECO:0000313" key="3">
    <source>
        <dbReference type="Proteomes" id="UP001431221"/>
    </source>
</evidence>
<dbReference type="EMBL" id="JALNMJ010000030">
    <property type="protein sequence ID" value="MCK7615721.1"/>
    <property type="molecule type" value="Genomic_DNA"/>
</dbReference>
<dbReference type="RefSeq" id="WP_248159508.1">
    <property type="nucleotide sequence ID" value="NZ_JALNMJ010000030.1"/>
</dbReference>
<evidence type="ECO:0000259" key="1">
    <source>
        <dbReference type="Pfam" id="PF14588"/>
    </source>
</evidence>
<dbReference type="PANTHER" id="PTHR43760">
    <property type="entry name" value="ENDORIBONUCLEASE-RELATED"/>
    <property type="match status" value="1"/>
</dbReference>
<comment type="caution">
    <text evidence="2">The sequence shown here is derived from an EMBL/GenBank/DDBJ whole genome shotgun (WGS) entry which is preliminary data.</text>
</comment>
<dbReference type="InterPro" id="IPR035959">
    <property type="entry name" value="RutC-like_sf"/>
</dbReference>
<name>A0ABT0H216_9HYPH</name>
<gene>
    <name evidence="2" type="ORF">M0H32_26470</name>
</gene>
<keyword evidence="3" id="KW-1185">Reference proteome</keyword>
<dbReference type="Pfam" id="PF14588">
    <property type="entry name" value="YjgF_endoribonc"/>
    <property type="match status" value="1"/>
</dbReference>
<dbReference type="InterPro" id="IPR013813">
    <property type="entry name" value="Endoribo_LPSP/chorism_mut-like"/>
</dbReference>
<dbReference type="Gene3D" id="3.30.1330.40">
    <property type="entry name" value="RutC-like"/>
    <property type="match status" value="1"/>
</dbReference>
<evidence type="ECO:0000313" key="2">
    <source>
        <dbReference type="EMBL" id="MCK7615721.1"/>
    </source>
</evidence>
<protein>
    <submittedName>
        <fullName evidence="2">RidA family protein</fullName>
    </submittedName>
</protein>
<organism evidence="2 3">
    <name type="scientific">Roseibium sediminicola</name>
    <dbReference type="NCBI Taxonomy" id="2933272"/>
    <lineage>
        <taxon>Bacteria</taxon>
        <taxon>Pseudomonadati</taxon>
        <taxon>Pseudomonadota</taxon>
        <taxon>Alphaproteobacteria</taxon>
        <taxon>Hyphomicrobiales</taxon>
        <taxon>Stappiaceae</taxon>
        <taxon>Roseibium</taxon>
    </lineage>
</organism>
<accession>A0ABT0H216</accession>